<dbReference type="STRING" id="409849.ENSPMGP00000030000"/>
<comment type="similarity">
    <text evidence="1">Belongs to the TRAFAC class TrmE-Era-EngA-EngB-Septin-like GTPase superfamily. AIG1/Toc34/Toc159-like paraseptin GTPase family. IAN subfamily.</text>
</comment>
<protein>
    <recommendedName>
        <fullName evidence="5">AIG1-type G domain-containing protein</fullName>
    </recommendedName>
</protein>
<evidence type="ECO:0000256" key="3">
    <source>
        <dbReference type="ARBA" id="ARBA00023134"/>
    </source>
</evidence>
<reference evidence="6" key="2">
    <citation type="submission" date="2025-09" db="UniProtKB">
        <authorList>
            <consortium name="Ensembl"/>
        </authorList>
    </citation>
    <scope>IDENTIFICATION</scope>
</reference>
<keyword evidence="4" id="KW-0175">Coiled coil</keyword>
<dbReference type="InterPro" id="IPR045058">
    <property type="entry name" value="GIMA/IAN/Toc"/>
</dbReference>
<reference evidence="6" key="1">
    <citation type="submission" date="2025-08" db="UniProtKB">
        <authorList>
            <consortium name="Ensembl"/>
        </authorList>
    </citation>
    <scope>IDENTIFICATION</scope>
</reference>
<dbReference type="Proteomes" id="UP000261520">
    <property type="component" value="Unplaced"/>
</dbReference>
<dbReference type="InterPro" id="IPR027417">
    <property type="entry name" value="P-loop_NTPase"/>
</dbReference>
<dbReference type="Pfam" id="PF04548">
    <property type="entry name" value="AIG1"/>
    <property type="match status" value="2"/>
</dbReference>
<evidence type="ECO:0000259" key="5">
    <source>
        <dbReference type="PROSITE" id="PS51720"/>
    </source>
</evidence>
<dbReference type="PROSITE" id="PS51720">
    <property type="entry name" value="G_AIG1"/>
    <property type="match status" value="1"/>
</dbReference>
<evidence type="ECO:0000256" key="1">
    <source>
        <dbReference type="ARBA" id="ARBA00008535"/>
    </source>
</evidence>
<accession>A0A3B4BNC8</accession>
<organism evidence="6 7">
    <name type="scientific">Periophthalmus magnuspinnatus</name>
    <dbReference type="NCBI Taxonomy" id="409849"/>
    <lineage>
        <taxon>Eukaryota</taxon>
        <taxon>Metazoa</taxon>
        <taxon>Chordata</taxon>
        <taxon>Craniata</taxon>
        <taxon>Vertebrata</taxon>
        <taxon>Euteleostomi</taxon>
        <taxon>Actinopterygii</taxon>
        <taxon>Neopterygii</taxon>
        <taxon>Teleostei</taxon>
        <taxon>Neoteleostei</taxon>
        <taxon>Acanthomorphata</taxon>
        <taxon>Gobiaria</taxon>
        <taxon>Gobiiformes</taxon>
        <taxon>Gobioidei</taxon>
        <taxon>Gobiidae</taxon>
        <taxon>Oxudercinae</taxon>
        <taxon>Periophthalmus</taxon>
    </lineage>
</organism>
<keyword evidence="7" id="KW-1185">Reference proteome</keyword>
<dbReference type="PANTHER" id="PTHR10903:SF188">
    <property type="entry name" value="GTPASE IMAP FAMILY MEMBER 2-LIKE-RELATED"/>
    <property type="match status" value="1"/>
</dbReference>
<dbReference type="Gene3D" id="3.40.50.300">
    <property type="entry name" value="P-loop containing nucleotide triphosphate hydrolases"/>
    <property type="match status" value="2"/>
</dbReference>
<dbReference type="Ensembl" id="ENSPMGT00000031937.1">
    <property type="protein sequence ID" value="ENSPMGP00000030000.1"/>
    <property type="gene ID" value="ENSPMGG00000024136.1"/>
</dbReference>
<feature type="coiled-coil region" evidence="4">
    <location>
        <begin position="208"/>
        <end position="253"/>
    </location>
</feature>
<dbReference type="AlphaFoldDB" id="A0A3B4BNC8"/>
<dbReference type="InterPro" id="IPR006703">
    <property type="entry name" value="G_AIG1"/>
</dbReference>
<feature type="domain" description="AIG1-type G" evidence="5">
    <location>
        <begin position="17"/>
        <end position="193"/>
    </location>
</feature>
<dbReference type="SUPFAM" id="SSF52540">
    <property type="entry name" value="P-loop containing nucleoside triphosphate hydrolases"/>
    <property type="match status" value="1"/>
</dbReference>
<proteinExistence type="inferred from homology"/>
<sequence length="292" mass="33062">MYNNKIHLPTGRKISPCSETRIVLLGKTGSGKSSTANTILGRRVFDSRVSGSSVTQRSRRACGEFRGPQSVSLLYPGPHVFLLVIRIGRFTEEEKEAVRHMKQAMGSSTLAFTVIIFTHGDLLEEQETVQQCLIDGCPDLHELVTSCGGRYCVFNNHLLRSKEQVSEMLALVDAVLQANDWQHYSGRMLLKAEDECRLQFEAQEILKRKQETEIKEWYERELQVMEERSMKELAEIKRHLEEEKEKAEKLSGRADIRALLPVPTPCWSSVHSHSPLLHCLVPAQLQGPATSH</sequence>
<evidence type="ECO:0000256" key="4">
    <source>
        <dbReference type="SAM" id="Coils"/>
    </source>
</evidence>
<dbReference type="GO" id="GO:0005525">
    <property type="term" value="F:GTP binding"/>
    <property type="evidence" value="ECO:0007669"/>
    <property type="project" value="UniProtKB-KW"/>
</dbReference>
<keyword evidence="2" id="KW-0547">Nucleotide-binding</keyword>
<evidence type="ECO:0000256" key="2">
    <source>
        <dbReference type="ARBA" id="ARBA00022741"/>
    </source>
</evidence>
<evidence type="ECO:0000313" key="6">
    <source>
        <dbReference type="Ensembl" id="ENSPMGP00000030000.1"/>
    </source>
</evidence>
<name>A0A3B4BNC8_9GOBI</name>
<evidence type="ECO:0000313" key="7">
    <source>
        <dbReference type="Proteomes" id="UP000261520"/>
    </source>
</evidence>
<dbReference type="PANTHER" id="PTHR10903">
    <property type="entry name" value="GTPASE, IMAP FAMILY MEMBER-RELATED"/>
    <property type="match status" value="1"/>
</dbReference>
<keyword evidence="3" id="KW-0342">GTP-binding</keyword>